<evidence type="ECO:0000313" key="2">
    <source>
        <dbReference type="EMBL" id="KDP29307.1"/>
    </source>
</evidence>
<dbReference type="PANTHER" id="PTHR35118:SF2">
    <property type="entry name" value="PROTEIN KINASE DOMAIN-CONTAINING PROTEIN"/>
    <property type="match status" value="1"/>
</dbReference>
<dbReference type="Proteomes" id="UP000027138">
    <property type="component" value="Unassembled WGS sequence"/>
</dbReference>
<sequence length="744" mass="83016">MVESINGFSRSDLEGSASGQSLDGSFRKSSSVISARSVSSITASSKSLPTSRRVLKALKDYGKKLVNLELFKQSLEDWILENFHADSGNDQSLRSPFSIDELRKLDLALEGVLFQQLCRMPCLPYASDDAKEDKYFAIEDFLHTIVNGLWRTFWRKSGPLPFFLSCPCHPGSKFYAVQKAISRGRLEELCGLALMSKTGSDPQVHWGQVVELALFRSDILSDNELKLSASCISDALFYGLHILIARSLSKLKTISHDSVFILVFDSKFGGVVKLGGDLSTLEVKSTNPYQSVIEWIKCHAEVRVSTVDRVWNKLGNANWGDLGTLQVLLATFYSIVRWNGPPRKSIASLASDHIRRLQKRRIECCLSENENALVPFQQMEHQGENIELNQIDDPSRKQASRLKLRQGEILMLDDQQQGHKCFQIRDSLIGENYFLYNAVSLDCPTELLTLYIGAHPRRLEPSWEDMSLWYQVQRQTKVLNILKQHGVASKYLPEIVASGRILHSGPCNKQSPGGCCDHPWCGTPILVTSPVGKQLSFIVAQDGSFSSEEAVRCCRDCLLALQNAAMAGVQHGDICPENIICVVDSQGPRNRFWYVPISWGRAVIEDRDSPGINLQFSSSHALQHGKLCPSSDAESLIYLLFFLSGGTMQQQDSIESALQWRERSWAKRLIQQQLSEVSALLKAFADYVDSLCGTPYPVDYDIWLKRLNRAVDGSADRGKMVEELSYTLRLKDVAESSGAAGGGI</sequence>
<gene>
    <name evidence="2" type="ORF">JCGZ_19463</name>
</gene>
<dbReference type="SUPFAM" id="SSF56112">
    <property type="entry name" value="Protein kinase-like (PK-like)"/>
    <property type="match status" value="1"/>
</dbReference>
<evidence type="ECO:0008006" key="4">
    <source>
        <dbReference type="Google" id="ProtNLM"/>
    </source>
</evidence>
<feature type="region of interest" description="Disordered" evidence="1">
    <location>
        <begin position="1"/>
        <end position="25"/>
    </location>
</feature>
<dbReference type="PANTHER" id="PTHR35118">
    <property type="entry name" value="KINASE FAMILY PROTEIN"/>
    <property type="match status" value="1"/>
</dbReference>
<name>A0A067JZL2_JATCU</name>
<dbReference type="Gene3D" id="1.10.510.10">
    <property type="entry name" value="Transferase(Phosphotransferase) domain 1"/>
    <property type="match status" value="1"/>
</dbReference>
<proteinExistence type="predicted"/>
<dbReference type="AlphaFoldDB" id="A0A067JZL2"/>
<dbReference type="InterPro" id="IPR011009">
    <property type="entry name" value="Kinase-like_dom_sf"/>
</dbReference>
<dbReference type="OrthoDB" id="1890226at2759"/>
<dbReference type="EMBL" id="KK914757">
    <property type="protein sequence ID" value="KDP29307.1"/>
    <property type="molecule type" value="Genomic_DNA"/>
</dbReference>
<keyword evidence="3" id="KW-1185">Reference proteome</keyword>
<dbReference type="STRING" id="180498.A0A067JZL2"/>
<protein>
    <recommendedName>
        <fullName evidence="4">Protein kinase domain-containing protein</fullName>
    </recommendedName>
</protein>
<accession>A0A067JZL2</accession>
<reference evidence="2 3" key="1">
    <citation type="journal article" date="2014" name="PLoS ONE">
        <title>Global Analysis of Gene Expression Profiles in Physic Nut (Jatropha curcas L.) Seedlings Exposed to Salt Stress.</title>
        <authorList>
            <person name="Zhang L."/>
            <person name="Zhang C."/>
            <person name="Wu P."/>
            <person name="Chen Y."/>
            <person name="Li M."/>
            <person name="Jiang H."/>
            <person name="Wu G."/>
        </authorList>
    </citation>
    <scope>NUCLEOTIDE SEQUENCE [LARGE SCALE GENOMIC DNA]</scope>
    <source>
        <strain evidence="3">cv. GZQX0401</strain>
        <tissue evidence="2">Young leaves</tissue>
    </source>
</reference>
<evidence type="ECO:0000313" key="3">
    <source>
        <dbReference type="Proteomes" id="UP000027138"/>
    </source>
</evidence>
<organism evidence="2 3">
    <name type="scientific">Jatropha curcas</name>
    <name type="common">Barbados nut</name>
    <dbReference type="NCBI Taxonomy" id="180498"/>
    <lineage>
        <taxon>Eukaryota</taxon>
        <taxon>Viridiplantae</taxon>
        <taxon>Streptophyta</taxon>
        <taxon>Embryophyta</taxon>
        <taxon>Tracheophyta</taxon>
        <taxon>Spermatophyta</taxon>
        <taxon>Magnoliopsida</taxon>
        <taxon>eudicotyledons</taxon>
        <taxon>Gunneridae</taxon>
        <taxon>Pentapetalae</taxon>
        <taxon>rosids</taxon>
        <taxon>fabids</taxon>
        <taxon>Malpighiales</taxon>
        <taxon>Euphorbiaceae</taxon>
        <taxon>Crotonoideae</taxon>
        <taxon>Jatropheae</taxon>
        <taxon>Jatropha</taxon>
    </lineage>
</organism>
<dbReference type="KEGG" id="jcu:105642097"/>
<evidence type="ECO:0000256" key="1">
    <source>
        <dbReference type="SAM" id="MobiDB-lite"/>
    </source>
</evidence>